<dbReference type="SMART" id="SM00066">
    <property type="entry name" value="GAL4"/>
    <property type="match status" value="1"/>
</dbReference>
<name>S3BS35_OPHP1</name>
<dbReference type="Pfam" id="PF00172">
    <property type="entry name" value="Zn_clus"/>
    <property type="match status" value="1"/>
</dbReference>
<feature type="compositionally biased region" description="Basic and acidic residues" evidence="9">
    <location>
        <begin position="724"/>
        <end position="740"/>
    </location>
</feature>
<evidence type="ECO:0000313" key="11">
    <source>
        <dbReference type="EMBL" id="EPE02186.1"/>
    </source>
</evidence>
<dbReference type="Proteomes" id="UP000016923">
    <property type="component" value="Unassembled WGS sequence"/>
</dbReference>
<dbReference type="CDD" id="cd00067">
    <property type="entry name" value="GAL4"/>
    <property type="match status" value="1"/>
</dbReference>
<keyword evidence="3" id="KW-0862">Zinc</keyword>
<feature type="compositionally biased region" description="Polar residues" evidence="9">
    <location>
        <begin position="672"/>
        <end position="684"/>
    </location>
</feature>
<dbReference type="PROSITE" id="PS00463">
    <property type="entry name" value="ZN2_CY6_FUNGAL_1"/>
    <property type="match status" value="1"/>
</dbReference>
<dbReference type="Pfam" id="PF04082">
    <property type="entry name" value="Fungal_trans"/>
    <property type="match status" value="1"/>
</dbReference>
<feature type="region of interest" description="Disordered" evidence="9">
    <location>
        <begin position="713"/>
        <end position="740"/>
    </location>
</feature>
<dbReference type="InterPro" id="IPR007219">
    <property type="entry name" value="XnlR_reg_dom"/>
</dbReference>
<dbReference type="SUPFAM" id="SSF57701">
    <property type="entry name" value="Zn2/Cys6 DNA-binding domain"/>
    <property type="match status" value="1"/>
</dbReference>
<dbReference type="GO" id="GO:0006351">
    <property type="term" value="P:DNA-templated transcription"/>
    <property type="evidence" value="ECO:0007669"/>
    <property type="project" value="InterPro"/>
</dbReference>
<feature type="region of interest" description="Disordered" evidence="9">
    <location>
        <begin position="664"/>
        <end position="698"/>
    </location>
</feature>
<feature type="domain" description="Zn(2)-C6 fungal-type" evidence="10">
    <location>
        <begin position="23"/>
        <end position="53"/>
    </location>
</feature>
<comment type="subcellular location">
    <subcellularLocation>
        <location evidence="1">Nucleus</location>
    </subcellularLocation>
</comment>
<feature type="compositionally biased region" description="Polar residues" evidence="9">
    <location>
        <begin position="753"/>
        <end position="763"/>
    </location>
</feature>
<reference evidence="11 12" key="1">
    <citation type="journal article" date="2013" name="BMC Genomics">
        <title>The genome and transcriptome of the pine saprophyte Ophiostoma piceae, and a comparison with the bark beetle-associated pine pathogen Grosmannia clavigera.</title>
        <authorList>
            <person name="Haridas S."/>
            <person name="Wang Y."/>
            <person name="Lim L."/>
            <person name="Massoumi Alamouti S."/>
            <person name="Jackman S."/>
            <person name="Docking R."/>
            <person name="Robertson G."/>
            <person name="Birol I."/>
            <person name="Bohlmann J."/>
            <person name="Breuil C."/>
        </authorList>
    </citation>
    <scope>NUCLEOTIDE SEQUENCE [LARGE SCALE GENOMIC DNA]</scope>
    <source>
        <strain evidence="11 12">UAMH 11346</strain>
    </source>
</reference>
<feature type="compositionally biased region" description="Low complexity" evidence="9">
    <location>
        <begin position="115"/>
        <end position="147"/>
    </location>
</feature>
<dbReference type="AlphaFoldDB" id="S3BS35"/>
<evidence type="ECO:0000313" key="12">
    <source>
        <dbReference type="Proteomes" id="UP000016923"/>
    </source>
</evidence>
<dbReference type="PANTHER" id="PTHR46910">
    <property type="entry name" value="TRANSCRIPTION FACTOR PDR1"/>
    <property type="match status" value="1"/>
</dbReference>
<feature type="compositionally biased region" description="Low complexity" evidence="9">
    <location>
        <begin position="786"/>
        <end position="796"/>
    </location>
</feature>
<evidence type="ECO:0000256" key="6">
    <source>
        <dbReference type="ARBA" id="ARBA00023163"/>
    </source>
</evidence>
<dbReference type="OMA" id="TNVGFEC"/>
<keyword evidence="8" id="KW-0175">Coiled coil</keyword>
<organism evidence="11 12">
    <name type="scientific">Ophiostoma piceae (strain UAMH 11346)</name>
    <name type="common">Sap stain fungus</name>
    <dbReference type="NCBI Taxonomy" id="1262450"/>
    <lineage>
        <taxon>Eukaryota</taxon>
        <taxon>Fungi</taxon>
        <taxon>Dikarya</taxon>
        <taxon>Ascomycota</taxon>
        <taxon>Pezizomycotina</taxon>
        <taxon>Sordariomycetes</taxon>
        <taxon>Sordariomycetidae</taxon>
        <taxon>Ophiostomatales</taxon>
        <taxon>Ophiostomataceae</taxon>
        <taxon>Ophiostoma</taxon>
    </lineage>
</organism>
<evidence type="ECO:0000256" key="7">
    <source>
        <dbReference type="ARBA" id="ARBA00023242"/>
    </source>
</evidence>
<feature type="compositionally biased region" description="Polar residues" evidence="9">
    <location>
        <begin position="798"/>
        <end position="817"/>
    </location>
</feature>
<protein>
    <submittedName>
        <fullName evidence="11">Transcriptional activator protein acu-15</fullName>
    </submittedName>
</protein>
<evidence type="ECO:0000256" key="5">
    <source>
        <dbReference type="ARBA" id="ARBA00023125"/>
    </source>
</evidence>
<evidence type="ECO:0000256" key="8">
    <source>
        <dbReference type="SAM" id="Coils"/>
    </source>
</evidence>
<dbReference type="VEuPathDB" id="FungiDB:F503_06102"/>
<dbReference type="GO" id="GO:0003677">
    <property type="term" value="F:DNA binding"/>
    <property type="evidence" value="ECO:0007669"/>
    <property type="project" value="UniProtKB-KW"/>
</dbReference>
<keyword evidence="12" id="KW-1185">Reference proteome</keyword>
<evidence type="ECO:0000256" key="4">
    <source>
        <dbReference type="ARBA" id="ARBA00023015"/>
    </source>
</evidence>
<dbReference type="CDD" id="cd12148">
    <property type="entry name" value="fungal_TF_MHR"/>
    <property type="match status" value="1"/>
</dbReference>
<dbReference type="InterPro" id="IPR001138">
    <property type="entry name" value="Zn2Cys6_DnaBD"/>
</dbReference>
<dbReference type="HOGENOM" id="CLU_007124_0_0_1"/>
<dbReference type="PANTHER" id="PTHR46910:SF12">
    <property type="entry name" value="REGULATORY PROTEIN CAT8"/>
    <property type="match status" value="1"/>
</dbReference>
<proteinExistence type="predicted"/>
<keyword evidence="7" id="KW-0539">Nucleus</keyword>
<feature type="region of interest" description="Disordered" evidence="9">
    <location>
        <begin position="753"/>
        <end position="818"/>
    </location>
</feature>
<dbReference type="PROSITE" id="PS50048">
    <property type="entry name" value="ZN2_CY6_FUNGAL_2"/>
    <property type="match status" value="1"/>
</dbReference>
<keyword evidence="6" id="KW-0804">Transcription</keyword>
<evidence type="ECO:0000256" key="3">
    <source>
        <dbReference type="ARBA" id="ARBA00022833"/>
    </source>
</evidence>
<dbReference type="GO" id="GO:0008270">
    <property type="term" value="F:zinc ion binding"/>
    <property type="evidence" value="ECO:0007669"/>
    <property type="project" value="InterPro"/>
</dbReference>
<keyword evidence="4" id="KW-0805">Transcription regulation</keyword>
<evidence type="ECO:0000256" key="1">
    <source>
        <dbReference type="ARBA" id="ARBA00004123"/>
    </source>
</evidence>
<dbReference type="EMBL" id="KE148184">
    <property type="protein sequence ID" value="EPE02186.1"/>
    <property type="molecule type" value="Genomic_DNA"/>
</dbReference>
<gene>
    <name evidence="11" type="ORF">F503_06102</name>
</gene>
<evidence type="ECO:0000259" key="10">
    <source>
        <dbReference type="PROSITE" id="PS50048"/>
    </source>
</evidence>
<dbReference type="SMART" id="SM00906">
    <property type="entry name" value="Fungal_trans"/>
    <property type="match status" value="1"/>
</dbReference>
<dbReference type="Gene3D" id="4.10.240.10">
    <property type="entry name" value="Zn(2)-C6 fungal-type DNA-binding domain"/>
    <property type="match status" value="1"/>
</dbReference>
<dbReference type="GO" id="GO:0000981">
    <property type="term" value="F:DNA-binding transcription factor activity, RNA polymerase II-specific"/>
    <property type="evidence" value="ECO:0007669"/>
    <property type="project" value="InterPro"/>
</dbReference>
<dbReference type="InterPro" id="IPR050987">
    <property type="entry name" value="AtrR-like"/>
</dbReference>
<dbReference type="OrthoDB" id="1924787at2759"/>
<evidence type="ECO:0000256" key="2">
    <source>
        <dbReference type="ARBA" id="ARBA00022723"/>
    </source>
</evidence>
<dbReference type="InterPro" id="IPR036864">
    <property type="entry name" value="Zn2-C6_fun-type_DNA-bd_sf"/>
</dbReference>
<dbReference type="STRING" id="1262450.S3BS35"/>
<dbReference type="eggNOG" id="ENOG502QTKQ">
    <property type="taxonomic scope" value="Eukaryota"/>
</dbReference>
<evidence type="ECO:0000256" key="9">
    <source>
        <dbReference type="SAM" id="MobiDB-lite"/>
    </source>
</evidence>
<keyword evidence="2" id="KW-0479">Metal-binding</keyword>
<sequence>MPGILPMKVIKVGTSSASRIAQACDRCRSKKIRCDGIRPCCSQCANVGFECRTSDKLSRRAFPRGYTESLEERVRQLESEVREFKDLLDEKDEKIDMLSKMHGNQRHTSVARNVASPSGSATSASPTPTNASDATSHKSPSSSTSSLPSPPVANAKSSSKDSLNTPTSNTKRESPAPKEDTFRIQASPLVLGVENSDSYFMGASSGRSFIDIFKRRMQESGKSCSDFHSEAFLHIQGCYPLVEKVPVSSMRAPPRLFSDRCVNVYFQEWSPLFPILHRPAFLRIYDEFVSDADKVKSHHKLAQLYLVFAIAGLSSDHPDLDLIAACEQQWQRSLDAVLMDNTIVTLQCLVLAILYCSMRADYKRLQYYKGVAIGLSHRLGLHQSQKRFSFGALTIETRKKVFWTLYTLDCFSAAVLGLPRQLKDDDIHAEYPADTDDEYVTEKGFQPTLPGESTRLSAALALFRVSRILAKVLDQNYPAASSHELSLQQMSALDDELAEWRTALPQHLTLTFRQEKPSTDVTGNRSPLLSLTYSYIRTLIWRPAVGSSLGNKAGSAVMAISEASKCIVQIVELLEERNMAFSMCINKPDLLVVCAMTLLYQSIDLKQDSKMMKDTERLVNSVLKMSERAKAPGLYDLTRIAALLITVDDMPSLIPTPSSELSMAAPARRLSHSNASQKRGQQHQFALGRHNSASMSESDLLVQQERLRRMTMPAIAAGSPGVDSDARARDRSSFDSPREHIQLPKQHRLSMSQAQMVSRMTSTQQQQQQQRLMQKKKSNLDYLNMSQSPQPSSPVQARLSQPTYYTSQSQKGSSPSAVTPADWEALLSSMDGGHMNVYDAIYGGPNIGLSSGTDATPASATSQSGDGWSPEAWELSGFTLSDIAGAGGKGDPTSVPAPAQSVLSFSDESLGSVTGDELNAADLANLGLGGLDINGLPYRSTGSLLNPACSTGPESFAVDSLENNFVL</sequence>
<dbReference type="FunFam" id="4.10.240.10:FF:000007">
    <property type="entry name" value="C6 transcription factor FacB"/>
    <property type="match status" value="1"/>
</dbReference>
<dbReference type="GO" id="GO:0005634">
    <property type="term" value="C:nucleus"/>
    <property type="evidence" value="ECO:0007669"/>
    <property type="project" value="UniProtKB-SubCell"/>
</dbReference>
<accession>S3BS35</accession>
<dbReference type="CDD" id="cd15485">
    <property type="entry name" value="ZIP_Cat8"/>
    <property type="match status" value="1"/>
</dbReference>
<feature type="compositionally biased region" description="Basic and acidic residues" evidence="9">
    <location>
        <begin position="170"/>
        <end position="182"/>
    </location>
</feature>
<feature type="compositionally biased region" description="Polar residues" evidence="9">
    <location>
        <begin position="155"/>
        <end position="169"/>
    </location>
</feature>
<feature type="coiled-coil region" evidence="8">
    <location>
        <begin position="67"/>
        <end position="94"/>
    </location>
</feature>
<keyword evidence="5" id="KW-0238">DNA-binding</keyword>
<feature type="region of interest" description="Disordered" evidence="9">
    <location>
        <begin position="100"/>
        <end position="183"/>
    </location>
</feature>